<comment type="caution">
    <text evidence="1">The sequence shown here is derived from an EMBL/GenBank/DDBJ whole genome shotgun (WGS) entry which is preliminary data.</text>
</comment>
<dbReference type="AlphaFoldDB" id="A0A0F9PYG0"/>
<accession>A0A0F9PYG0</accession>
<gene>
    <name evidence="1" type="ORF">LCGC14_0770980</name>
</gene>
<protein>
    <submittedName>
        <fullName evidence="1">Uncharacterized protein</fullName>
    </submittedName>
</protein>
<evidence type="ECO:0000313" key="1">
    <source>
        <dbReference type="EMBL" id="KKN36710.1"/>
    </source>
</evidence>
<proteinExistence type="predicted"/>
<reference evidence="1" key="1">
    <citation type="journal article" date="2015" name="Nature">
        <title>Complex archaea that bridge the gap between prokaryotes and eukaryotes.</title>
        <authorList>
            <person name="Spang A."/>
            <person name="Saw J.H."/>
            <person name="Jorgensen S.L."/>
            <person name="Zaremba-Niedzwiedzka K."/>
            <person name="Martijn J."/>
            <person name="Lind A.E."/>
            <person name="van Eijk R."/>
            <person name="Schleper C."/>
            <person name="Guy L."/>
            <person name="Ettema T.J."/>
        </authorList>
    </citation>
    <scope>NUCLEOTIDE SEQUENCE</scope>
</reference>
<name>A0A0F9PYG0_9ZZZZ</name>
<organism evidence="1">
    <name type="scientific">marine sediment metagenome</name>
    <dbReference type="NCBI Taxonomy" id="412755"/>
    <lineage>
        <taxon>unclassified sequences</taxon>
        <taxon>metagenomes</taxon>
        <taxon>ecological metagenomes</taxon>
    </lineage>
</organism>
<sequence>MEIREIFEQFIENEFAKEKFYSQIGKAVDVNETKRTCNFEPIADEAKREGIRLQSVISESKGFVLIPKENSDIIVTFLNRSTGFVSLTSEIDKIHFEAGGENLKAILNDLIKEIKNAIISTPAGPGSVAPPTQVLFDAIDIRINKLFF</sequence>
<dbReference type="EMBL" id="LAZR01001948">
    <property type="protein sequence ID" value="KKN36710.1"/>
    <property type="molecule type" value="Genomic_DNA"/>
</dbReference>